<reference evidence="1 2" key="1">
    <citation type="submission" date="2023-10" db="EMBL/GenBank/DDBJ databases">
        <authorList>
            <person name="Maclean D."/>
            <person name="Macfadyen A."/>
        </authorList>
    </citation>
    <scope>NUCLEOTIDE SEQUENCE [LARGE SCALE GENOMIC DNA]</scope>
</reference>
<gene>
    <name evidence="1" type="ORF">CVIRNUC_008351</name>
</gene>
<protein>
    <submittedName>
        <fullName evidence="1">Uncharacterized protein</fullName>
    </submittedName>
</protein>
<evidence type="ECO:0000313" key="2">
    <source>
        <dbReference type="Proteomes" id="UP001314263"/>
    </source>
</evidence>
<name>A0AAV1IFW5_9CHLO</name>
<dbReference type="Proteomes" id="UP001314263">
    <property type="component" value="Unassembled WGS sequence"/>
</dbReference>
<dbReference type="EMBL" id="CAUYUE010000011">
    <property type="protein sequence ID" value="CAK0785145.1"/>
    <property type="molecule type" value="Genomic_DNA"/>
</dbReference>
<sequence length="186" mass="19886">MLGPAHSSGSKIAGSIPPYRAATAAKPWQGRLWEAQKSLQEPIDSSNQCRGGSSVALQEPQTFSSRWRLPLLDAAGASIVGSSRCADDGDKEGEDGGLTHNIVEVASNHNFVVWIKDVCKRLTKSGKDCTLWPDLVKPVPNPILHGANTDLSLIGLLGSSASARRSCCACVRSLPQLQWQRAEGWA</sequence>
<comment type="caution">
    <text evidence="1">The sequence shown here is derived from an EMBL/GenBank/DDBJ whole genome shotgun (WGS) entry which is preliminary data.</text>
</comment>
<proteinExistence type="predicted"/>
<accession>A0AAV1IFW5</accession>
<evidence type="ECO:0000313" key="1">
    <source>
        <dbReference type="EMBL" id="CAK0785145.1"/>
    </source>
</evidence>
<dbReference type="AlphaFoldDB" id="A0AAV1IFW5"/>
<organism evidence="1 2">
    <name type="scientific">Coccomyxa viridis</name>
    <dbReference type="NCBI Taxonomy" id="1274662"/>
    <lineage>
        <taxon>Eukaryota</taxon>
        <taxon>Viridiplantae</taxon>
        <taxon>Chlorophyta</taxon>
        <taxon>core chlorophytes</taxon>
        <taxon>Trebouxiophyceae</taxon>
        <taxon>Trebouxiophyceae incertae sedis</taxon>
        <taxon>Coccomyxaceae</taxon>
        <taxon>Coccomyxa</taxon>
    </lineage>
</organism>
<keyword evidence="2" id="KW-1185">Reference proteome</keyword>